<reference evidence="1 2" key="2">
    <citation type="submission" date="2020-04" db="EMBL/GenBank/DDBJ databases">
        <authorList>
            <person name="Fomenkov A."/>
            <person name="Anton B.P."/>
            <person name="Roberts R.J."/>
        </authorList>
    </citation>
    <scope>NUCLEOTIDE SEQUENCE [LARGE SCALE GENOMIC DNA]</scope>
    <source>
        <strain evidence="1 2">S2</strain>
    </source>
</reference>
<protein>
    <submittedName>
        <fullName evidence="1">Uncharacterized protein</fullName>
    </submittedName>
</protein>
<accession>A0A6H1P4I2</accession>
<evidence type="ECO:0000313" key="2">
    <source>
        <dbReference type="Proteomes" id="UP000501868"/>
    </source>
</evidence>
<dbReference type="AlphaFoldDB" id="A0A6H1P4I2"/>
<sequence length="47" mass="5612">MLRNRLFSNLNINSFFEKEDRAHYSVIFSAVLLEKLNEAEQKNKPEQ</sequence>
<name>A0A6H1P4I2_PRIMG</name>
<gene>
    <name evidence="1" type="ORF">HFZ78_18785</name>
</gene>
<dbReference type="Proteomes" id="UP000501868">
    <property type="component" value="Chromosome"/>
</dbReference>
<organism evidence="1 2">
    <name type="scientific">Priestia megaterium</name>
    <name type="common">Bacillus megaterium</name>
    <dbReference type="NCBI Taxonomy" id="1404"/>
    <lineage>
        <taxon>Bacteria</taxon>
        <taxon>Bacillati</taxon>
        <taxon>Bacillota</taxon>
        <taxon>Bacilli</taxon>
        <taxon>Bacillales</taxon>
        <taxon>Bacillaceae</taxon>
        <taxon>Priestia</taxon>
    </lineage>
</organism>
<proteinExistence type="predicted"/>
<reference evidence="1 2" key="1">
    <citation type="submission" date="2020-04" db="EMBL/GenBank/DDBJ databases">
        <title>Genome-Wide Identification of 5-Methylcytosine Sites in Bacterial Genomes By High-Throughput Sequencing of MspJI Restriction Fragments.</title>
        <authorList>
            <person name="Wu V."/>
        </authorList>
    </citation>
    <scope>NUCLEOTIDE SEQUENCE [LARGE SCALE GENOMIC DNA]</scope>
    <source>
        <strain evidence="1 2">S2</strain>
    </source>
</reference>
<evidence type="ECO:0000313" key="1">
    <source>
        <dbReference type="EMBL" id="QIZ08500.1"/>
    </source>
</evidence>
<dbReference type="EMBL" id="CP051128">
    <property type="protein sequence ID" value="QIZ08500.1"/>
    <property type="molecule type" value="Genomic_DNA"/>
</dbReference>